<comment type="function">
    <text evidence="1 8">Stereospecific condensation of phosphoenolpyruvate (PEP) and D-erythrose-4-phosphate (E4P) giving rise to 3-deoxy-D-arabino-heptulosonate-7-phosphate (DAHP).</text>
</comment>
<protein>
    <recommendedName>
        <fullName evidence="8">Phospho-2-dehydro-3-deoxyheptonate aldolase</fullName>
        <ecNumber evidence="8">2.5.1.54</ecNumber>
    </recommendedName>
</protein>
<keyword evidence="12" id="KW-1185">Reference proteome</keyword>
<comment type="pathway">
    <text evidence="2 8">Metabolic intermediate biosynthesis; chorismate biosynthesis; chorismate from D-erythrose 4-phosphate and phosphoenolpyruvate: step 1/7.</text>
</comment>
<dbReference type="NCBIfam" id="TIGR00034">
    <property type="entry name" value="aroFGH"/>
    <property type="match status" value="1"/>
</dbReference>
<evidence type="ECO:0000313" key="11">
    <source>
        <dbReference type="EMBL" id="GAA3965453.1"/>
    </source>
</evidence>
<accession>A0ABP7PGW2</accession>
<name>A0ABP7PGW2_9ACTN</name>
<proteinExistence type="inferred from homology"/>
<reference evidence="12" key="1">
    <citation type="journal article" date="2019" name="Int. J. Syst. Evol. Microbiol.">
        <title>The Global Catalogue of Microorganisms (GCM) 10K type strain sequencing project: providing services to taxonomists for standard genome sequencing and annotation.</title>
        <authorList>
            <consortium name="The Broad Institute Genomics Platform"/>
            <consortium name="The Broad Institute Genome Sequencing Center for Infectious Disease"/>
            <person name="Wu L."/>
            <person name="Ma J."/>
        </authorList>
    </citation>
    <scope>NUCLEOTIDE SEQUENCE [LARGE SCALE GENOMIC DNA]</scope>
    <source>
        <strain evidence="12">JCM 16923</strain>
    </source>
</reference>
<evidence type="ECO:0000256" key="5">
    <source>
        <dbReference type="ARBA" id="ARBA00022679"/>
    </source>
</evidence>
<dbReference type="Proteomes" id="UP001418444">
    <property type="component" value="Unassembled WGS sequence"/>
</dbReference>
<evidence type="ECO:0000256" key="8">
    <source>
        <dbReference type="PIRNR" id="PIRNR001361"/>
    </source>
</evidence>
<dbReference type="Gene3D" id="3.20.20.70">
    <property type="entry name" value="Aldolase class I"/>
    <property type="match status" value="1"/>
</dbReference>
<dbReference type="RefSeq" id="WP_344784772.1">
    <property type="nucleotide sequence ID" value="NZ_BAAAZW010000008.1"/>
</dbReference>
<dbReference type="InterPro" id="IPR013785">
    <property type="entry name" value="Aldolase_TIM"/>
</dbReference>
<dbReference type="PIRSF" id="PIRSF001361">
    <property type="entry name" value="DAHP_synthase"/>
    <property type="match status" value="1"/>
</dbReference>
<dbReference type="InterPro" id="IPR006218">
    <property type="entry name" value="DAHP1/KDSA"/>
</dbReference>
<dbReference type="EC" id="2.5.1.54" evidence="8"/>
<comment type="caution">
    <text evidence="11">The sequence shown here is derived from an EMBL/GenBank/DDBJ whole genome shotgun (WGS) entry which is preliminary data.</text>
</comment>
<keyword evidence="4 8" id="KW-0028">Amino-acid biosynthesis</keyword>
<gene>
    <name evidence="11" type="ORF">GCM10022231_27760</name>
</gene>
<evidence type="ECO:0000256" key="6">
    <source>
        <dbReference type="ARBA" id="ARBA00023141"/>
    </source>
</evidence>
<organism evidence="11 12">
    <name type="scientific">Gordonia caeni</name>
    <dbReference type="NCBI Taxonomy" id="1007097"/>
    <lineage>
        <taxon>Bacteria</taxon>
        <taxon>Bacillati</taxon>
        <taxon>Actinomycetota</taxon>
        <taxon>Actinomycetes</taxon>
        <taxon>Mycobacteriales</taxon>
        <taxon>Gordoniaceae</taxon>
        <taxon>Gordonia</taxon>
    </lineage>
</organism>
<dbReference type="PANTHER" id="PTHR21225:SF12">
    <property type="entry name" value="PHOSPHO-2-DEHYDRO-3-DEOXYHEPTONATE ALDOLASE, TYROSINE-INHIBITED"/>
    <property type="match status" value="1"/>
</dbReference>
<comment type="similarity">
    <text evidence="3 8">Belongs to the class-I DAHP synthase family.</text>
</comment>
<evidence type="ECO:0000256" key="7">
    <source>
        <dbReference type="ARBA" id="ARBA00047508"/>
    </source>
</evidence>
<keyword evidence="5 8" id="KW-0808">Transferase</keyword>
<dbReference type="PANTHER" id="PTHR21225">
    <property type="entry name" value="PHOSPHO-2-DEHYDRO-3-DEOXYHEPTONATE ALDOLASE DAHP SYNTHETASE"/>
    <property type="match status" value="1"/>
</dbReference>
<feature type="domain" description="DAHP synthetase I/KDSA" evidence="10">
    <location>
        <begin position="54"/>
        <end position="352"/>
    </location>
</feature>
<feature type="region of interest" description="Disordered" evidence="9">
    <location>
        <begin position="1"/>
        <end position="27"/>
    </location>
</feature>
<dbReference type="InterPro" id="IPR006219">
    <property type="entry name" value="DAHP_synth_1"/>
</dbReference>
<dbReference type="Pfam" id="PF00793">
    <property type="entry name" value="DAHP_synth_1"/>
    <property type="match status" value="1"/>
</dbReference>
<comment type="catalytic activity">
    <reaction evidence="7 8">
        <text>D-erythrose 4-phosphate + phosphoenolpyruvate + H2O = 7-phospho-2-dehydro-3-deoxy-D-arabino-heptonate + phosphate</text>
        <dbReference type="Rhea" id="RHEA:14717"/>
        <dbReference type="ChEBI" id="CHEBI:15377"/>
        <dbReference type="ChEBI" id="CHEBI:16897"/>
        <dbReference type="ChEBI" id="CHEBI:43474"/>
        <dbReference type="ChEBI" id="CHEBI:58394"/>
        <dbReference type="ChEBI" id="CHEBI:58702"/>
        <dbReference type="EC" id="2.5.1.54"/>
    </reaction>
</comment>
<keyword evidence="6 8" id="KW-0057">Aromatic amino acid biosynthesis</keyword>
<dbReference type="EMBL" id="BAAAZW010000008">
    <property type="protein sequence ID" value="GAA3965453.1"/>
    <property type="molecule type" value="Genomic_DNA"/>
</dbReference>
<evidence type="ECO:0000256" key="1">
    <source>
        <dbReference type="ARBA" id="ARBA00003726"/>
    </source>
</evidence>
<dbReference type="SUPFAM" id="SSF51569">
    <property type="entry name" value="Aldolase"/>
    <property type="match status" value="1"/>
</dbReference>
<sequence>MTIAPEAAANSTSTSDRRVTAFSPIPSPDSLRSELPLTARRAEIVARDREEIAAILAGRDDRLIVVVGPCSVHDPVAAIDYARRLAPLAAEYAGTLKIVMRVYFEKPRTTIGWKGLINDPDMDESYDVEKGLRLARKLLLDVIDLGLPVGCEFLEPTSPQYIADAVAWGAIGARTTESQVHRQLASGLSMPIGFKNGTDGNVQVAIDGAKAAASRHVFFGLDDFGRGAVVQTSGNEDCHVILRGGTGGPNYDADSVTAAVERLGGAGLSPKVMLDCSHANSGKDHERQAQVAVEVAEMVAAARRDGADPVISGVMLESFLVPGAQPVEAGELVYGQSVTDKCMGWEASAQVLEELARAGR</sequence>
<evidence type="ECO:0000259" key="10">
    <source>
        <dbReference type="Pfam" id="PF00793"/>
    </source>
</evidence>
<evidence type="ECO:0000256" key="9">
    <source>
        <dbReference type="SAM" id="MobiDB-lite"/>
    </source>
</evidence>
<evidence type="ECO:0000313" key="12">
    <source>
        <dbReference type="Proteomes" id="UP001418444"/>
    </source>
</evidence>
<evidence type="ECO:0000256" key="3">
    <source>
        <dbReference type="ARBA" id="ARBA00007985"/>
    </source>
</evidence>
<dbReference type="NCBIfam" id="NF009395">
    <property type="entry name" value="PRK12755.1"/>
    <property type="match status" value="1"/>
</dbReference>
<evidence type="ECO:0000256" key="4">
    <source>
        <dbReference type="ARBA" id="ARBA00022605"/>
    </source>
</evidence>
<evidence type="ECO:0000256" key="2">
    <source>
        <dbReference type="ARBA" id="ARBA00004688"/>
    </source>
</evidence>